<evidence type="ECO:0000313" key="8">
    <source>
        <dbReference type="Proteomes" id="UP000290849"/>
    </source>
</evidence>
<feature type="transmembrane region" description="Helical" evidence="6">
    <location>
        <begin position="247"/>
        <end position="264"/>
    </location>
</feature>
<dbReference type="InterPro" id="IPR038078">
    <property type="entry name" value="PhoU-like_sf"/>
</dbReference>
<dbReference type="Gene3D" id="1.20.58.220">
    <property type="entry name" value="Phosphate transport system protein phou homolog 2, domain 2"/>
    <property type="match status" value="1"/>
</dbReference>
<feature type="transmembrane region" description="Helical" evidence="6">
    <location>
        <begin position="69"/>
        <end position="92"/>
    </location>
</feature>
<keyword evidence="3 6" id="KW-0812">Transmembrane</keyword>
<dbReference type="InterPro" id="IPR004633">
    <property type="entry name" value="NaPi_cotrn-rel/YqeW-like"/>
</dbReference>
<evidence type="ECO:0000256" key="1">
    <source>
        <dbReference type="ARBA" id="ARBA00004651"/>
    </source>
</evidence>
<evidence type="ECO:0000256" key="3">
    <source>
        <dbReference type="ARBA" id="ARBA00022692"/>
    </source>
</evidence>
<comment type="subcellular location">
    <subcellularLocation>
        <location evidence="1">Cell membrane</location>
        <topology evidence="1">Multi-pass membrane protein</topology>
    </subcellularLocation>
</comment>
<evidence type="ECO:0000256" key="4">
    <source>
        <dbReference type="ARBA" id="ARBA00022989"/>
    </source>
</evidence>
<feature type="transmembrane region" description="Helical" evidence="6">
    <location>
        <begin position="98"/>
        <end position="122"/>
    </location>
</feature>
<dbReference type="AlphaFoldDB" id="A0A4Q1HEI9"/>
<dbReference type="NCBIfam" id="NF037997">
    <property type="entry name" value="Na_Pi_symport"/>
    <property type="match status" value="1"/>
</dbReference>
<keyword evidence="4 6" id="KW-1133">Transmembrane helix</keyword>
<dbReference type="GO" id="GO:0005436">
    <property type="term" value="F:sodium:phosphate symporter activity"/>
    <property type="evidence" value="ECO:0007669"/>
    <property type="project" value="InterPro"/>
</dbReference>
<evidence type="ECO:0000256" key="5">
    <source>
        <dbReference type="ARBA" id="ARBA00023136"/>
    </source>
</evidence>
<reference evidence="7 8" key="1">
    <citation type="journal article" date="2017" name="Int. J. Syst. Evol. Microbiol.">
        <title>Achromobacter aloeverae sp. nov., isolated from the root of Aloe vera (L.) Burm.f.</title>
        <authorList>
            <person name="Kuncharoen N."/>
            <person name="Muramatsu Y."/>
            <person name="Shibata C."/>
            <person name="Kamakura Y."/>
            <person name="Nakagawa Y."/>
            <person name="Tanasupawat S."/>
        </authorList>
    </citation>
    <scope>NUCLEOTIDE SEQUENCE [LARGE SCALE GENOMIC DNA]</scope>
    <source>
        <strain evidence="7 8">AVA-1</strain>
    </source>
</reference>
<name>A0A4Q1HEI9_9BURK</name>
<dbReference type="GO" id="GO:0005886">
    <property type="term" value="C:plasma membrane"/>
    <property type="evidence" value="ECO:0007669"/>
    <property type="project" value="UniProtKB-SubCell"/>
</dbReference>
<feature type="transmembrane region" description="Helical" evidence="6">
    <location>
        <begin position="284"/>
        <end position="304"/>
    </location>
</feature>
<organism evidence="7 8">
    <name type="scientific">Achromobacter aloeverae</name>
    <dbReference type="NCBI Taxonomy" id="1750518"/>
    <lineage>
        <taxon>Bacteria</taxon>
        <taxon>Pseudomonadati</taxon>
        <taxon>Pseudomonadota</taxon>
        <taxon>Betaproteobacteria</taxon>
        <taxon>Burkholderiales</taxon>
        <taxon>Alcaligenaceae</taxon>
        <taxon>Achromobacter</taxon>
    </lineage>
</organism>
<keyword evidence="5 6" id="KW-0472">Membrane</keyword>
<dbReference type="Pfam" id="PF02690">
    <property type="entry name" value="Na_Pi_cotrans"/>
    <property type="match status" value="2"/>
</dbReference>
<sequence length="557" mass="59528">MSGIITLLDFAGYVALLLWGVHMVQTGVQRAFGAALGAALGRALGTRLRAFCAGLAITAALQSSTATGLMITGFAAGGVVALVPALAAMLGANVGTTLIVQLLSFDLTALAPILILAGVWMFRRYPPGRTRDLGRVFIGLGLLLMSLHALVELFTPFQTAPLLRTILEALATQPVAAMLLAAALTWAAHSSVAVVVLIMSMATHHLVNGPAAFAMVLGANLGTAINPIIEGVSGDDPAARRLPLGNLLTRLAGVVVGLLVLPWIEPWMNGLSNDPARAVANFHTLFNAVIALVFLPVLAPYGALLTRWLPKRADPDDPSLPHYLDEAAHDVPAVALGNASREALRMADMLQTLLLLARAGFKRDNRHRLMQARQMDTALDKLETAITLYLATLDRENMTSEDVQRMEEILAFASNIGHAGDVAYHGLLSQANKLRKQGWALAPEQREELDEALGQLLANERRTAALFVNADLRQARSLAGEKERFRGLEIAASEAHLNKIKSGQVDAAEVGQLYLDLLRDVKNVNSYLVGAAAYPVLAKEGELLPNRLRESADEATP</sequence>
<dbReference type="NCBIfam" id="TIGR00704">
    <property type="entry name" value="NaPi_cotrn_rel"/>
    <property type="match status" value="1"/>
</dbReference>
<evidence type="ECO:0000256" key="2">
    <source>
        <dbReference type="ARBA" id="ARBA00022475"/>
    </source>
</evidence>
<dbReference type="RefSeq" id="WP_129153984.1">
    <property type="nucleotide sequence ID" value="NZ_JBHSDO010000015.1"/>
</dbReference>
<keyword evidence="2" id="KW-1003">Cell membrane</keyword>
<gene>
    <name evidence="7" type="ORF">C7R54_26810</name>
</gene>
<dbReference type="InterPro" id="IPR003841">
    <property type="entry name" value="Na/Pi_transpt"/>
</dbReference>
<evidence type="ECO:0000256" key="6">
    <source>
        <dbReference type="SAM" id="Phobius"/>
    </source>
</evidence>
<feature type="transmembrane region" description="Helical" evidence="6">
    <location>
        <begin position="134"/>
        <end position="155"/>
    </location>
</feature>
<proteinExistence type="predicted"/>
<dbReference type="PANTHER" id="PTHR10010">
    <property type="entry name" value="SOLUTE CARRIER FAMILY 34 SODIUM PHOSPHATE , MEMBER 2-RELATED"/>
    <property type="match status" value="1"/>
</dbReference>
<protein>
    <submittedName>
        <fullName evidence="7">Na/Pi cotransporter</fullName>
    </submittedName>
</protein>
<comment type="caution">
    <text evidence="7">The sequence shown here is derived from an EMBL/GenBank/DDBJ whole genome shotgun (WGS) entry which is preliminary data.</text>
</comment>
<dbReference type="GO" id="GO:0044341">
    <property type="term" value="P:sodium-dependent phosphate transport"/>
    <property type="evidence" value="ECO:0007669"/>
    <property type="project" value="InterPro"/>
</dbReference>
<dbReference type="Proteomes" id="UP000290849">
    <property type="component" value="Unassembled WGS sequence"/>
</dbReference>
<keyword evidence="8" id="KW-1185">Reference proteome</keyword>
<accession>A0A4Q1HEI9</accession>
<dbReference type="SUPFAM" id="SSF109755">
    <property type="entry name" value="PhoU-like"/>
    <property type="match status" value="1"/>
</dbReference>
<dbReference type="OrthoDB" id="5778511at2"/>
<feature type="transmembrane region" description="Helical" evidence="6">
    <location>
        <begin position="175"/>
        <end position="198"/>
    </location>
</feature>
<feature type="transmembrane region" description="Helical" evidence="6">
    <location>
        <begin position="7"/>
        <end position="25"/>
    </location>
</feature>
<evidence type="ECO:0000313" key="7">
    <source>
        <dbReference type="EMBL" id="RXN83872.1"/>
    </source>
</evidence>
<dbReference type="PANTHER" id="PTHR10010:SF46">
    <property type="entry name" value="SODIUM-DEPENDENT PHOSPHATE TRANSPORT PROTEIN 2B"/>
    <property type="match status" value="1"/>
</dbReference>
<dbReference type="EMBL" id="PYAL01000009">
    <property type="protein sequence ID" value="RXN83872.1"/>
    <property type="molecule type" value="Genomic_DNA"/>
</dbReference>